<sequence>MLRAASVRSIAGVAATHAMTTAMDESLIVHGEGFVLRRWRPDDLGALLRHANDPLVPRGLSERFPHPYTRADGEAFLEGRVVDVRDPVLAIEIDGQACGSIAVRPGQGERRYSAELGYWIGRTYWGRGWMTRIVGTYVAWAMQTLPLYRVQATVLDTNPASATVLLRNGFVEEGVSRCALLKPDGLHDLRVFARVNPPAAVCVPVCASAPA</sequence>
<dbReference type="PANTHER" id="PTHR43328">
    <property type="entry name" value="ACETYLTRANSFERASE-RELATED"/>
    <property type="match status" value="1"/>
</dbReference>
<dbReference type="Gene3D" id="3.40.630.30">
    <property type="match status" value="1"/>
</dbReference>
<dbReference type="InterPro" id="IPR000182">
    <property type="entry name" value="GNAT_dom"/>
</dbReference>
<dbReference type="PANTHER" id="PTHR43328:SF1">
    <property type="entry name" value="N-ACETYLTRANSFERASE DOMAIN-CONTAINING PROTEIN"/>
    <property type="match status" value="1"/>
</dbReference>
<accession>A0AAI8ETR5</accession>
<evidence type="ECO:0000313" key="2">
    <source>
        <dbReference type="EMBL" id="AAM38160.1"/>
    </source>
</evidence>
<protein>
    <submittedName>
        <fullName evidence="2">Acetyltransferase</fullName>
    </submittedName>
</protein>
<proteinExistence type="predicted"/>
<evidence type="ECO:0000259" key="1">
    <source>
        <dbReference type="PROSITE" id="PS51186"/>
    </source>
</evidence>
<dbReference type="InterPro" id="IPR016181">
    <property type="entry name" value="Acyl_CoA_acyltransferase"/>
</dbReference>
<dbReference type="KEGG" id="xac:XAC3317"/>
<feature type="domain" description="N-acetyltransferase" evidence="1">
    <location>
        <begin position="34"/>
        <end position="196"/>
    </location>
</feature>
<dbReference type="EMBL" id="AE008923">
    <property type="protein sequence ID" value="AAM38160.1"/>
    <property type="molecule type" value="Genomic_DNA"/>
</dbReference>
<reference evidence="2 3" key="1">
    <citation type="journal article" date="2002" name="Nature">
        <title>Comparison of the genomes of two Xanthomonas pathogens with differing host specificities.</title>
        <authorList>
            <person name="da Silva A.C."/>
            <person name="Ferro J.A."/>
            <person name="Reinach F.C."/>
            <person name="Farah C.S."/>
            <person name="Furlan L.R."/>
            <person name="Quaggio R.B."/>
            <person name="Monteiro-Vitorello C.B."/>
            <person name="Van Sluys M.A."/>
            <person name="Almeida N.F."/>
            <person name="Alves L.M."/>
            <person name="do Amaral A.M."/>
            <person name="Bertolini M.C."/>
            <person name="Camargo L.E."/>
            <person name="Camarotte G."/>
            <person name="Cannavan F."/>
            <person name="Cardozo J."/>
            <person name="Chambergo F."/>
            <person name="Ciapina L.P."/>
            <person name="Cicarelli R.M."/>
            <person name="Coutinho L.L."/>
            <person name="Cursino-Santos J.R."/>
            <person name="El-Dorry H."/>
            <person name="Faria J.B."/>
            <person name="Ferreira A.J."/>
            <person name="Ferreira R.C."/>
            <person name="Ferro M.I."/>
            <person name="Formighieri E.F."/>
            <person name="Franco M.C."/>
            <person name="Greggio C.C."/>
            <person name="Gruber A."/>
            <person name="Katsuyama A.M."/>
            <person name="Kishi L.T."/>
            <person name="Leite R.P."/>
            <person name="Lemos E.G."/>
            <person name="Lemos M.V."/>
            <person name="Locali E.C."/>
            <person name="Machado M.A."/>
            <person name="Madeira A.M."/>
            <person name="Martinez-Rossi N.M."/>
            <person name="Martins E.C."/>
            <person name="Meidanis J."/>
            <person name="Menck C.F."/>
            <person name="Miyaki C.Y."/>
            <person name="Moon D.H."/>
            <person name="Moreira L.M."/>
            <person name="Novo M.T."/>
            <person name="Okura V.K."/>
            <person name="Oliveira M.C."/>
            <person name="Oliveira V.R."/>
            <person name="Pereira H.A."/>
            <person name="Rossi A."/>
            <person name="Sena J.A."/>
            <person name="Silva C."/>
            <person name="de Souza R.F."/>
            <person name="Spinola L.A."/>
            <person name="Takita M.A."/>
            <person name="Tamura R.E."/>
            <person name="Teixeira E.C."/>
            <person name="Tezza R.I."/>
            <person name="Trindade dos Santos M."/>
            <person name="Truffi D."/>
            <person name="Tsai S.M."/>
            <person name="White F.F."/>
            <person name="Setubal J.C."/>
            <person name="Kitajima J.P."/>
        </authorList>
    </citation>
    <scope>NUCLEOTIDE SEQUENCE [LARGE SCALE GENOMIC DNA]</scope>
    <source>
        <strain evidence="2 3">306</strain>
    </source>
</reference>
<name>A0AAI8ETR5_XANAC</name>
<dbReference type="SUPFAM" id="SSF55729">
    <property type="entry name" value="Acyl-CoA N-acyltransferases (Nat)"/>
    <property type="match status" value="1"/>
</dbReference>
<dbReference type="GO" id="GO:0016747">
    <property type="term" value="F:acyltransferase activity, transferring groups other than amino-acyl groups"/>
    <property type="evidence" value="ECO:0007669"/>
    <property type="project" value="InterPro"/>
</dbReference>
<dbReference type="PROSITE" id="PS51186">
    <property type="entry name" value="GNAT"/>
    <property type="match status" value="1"/>
</dbReference>
<evidence type="ECO:0000313" key="3">
    <source>
        <dbReference type="Proteomes" id="UP000000576"/>
    </source>
</evidence>
<dbReference type="Proteomes" id="UP000000576">
    <property type="component" value="Chromosome"/>
</dbReference>
<dbReference type="AlphaFoldDB" id="A0AAI8ETR5"/>
<organism evidence="2 3">
    <name type="scientific">Xanthomonas axonopodis pv. citri (strain 306)</name>
    <dbReference type="NCBI Taxonomy" id="190486"/>
    <lineage>
        <taxon>Bacteria</taxon>
        <taxon>Pseudomonadati</taxon>
        <taxon>Pseudomonadota</taxon>
        <taxon>Gammaproteobacteria</taxon>
        <taxon>Lysobacterales</taxon>
        <taxon>Lysobacteraceae</taxon>
        <taxon>Xanthomonas</taxon>
    </lineage>
</organism>
<dbReference type="Pfam" id="PF13302">
    <property type="entry name" value="Acetyltransf_3"/>
    <property type="match status" value="1"/>
</dbReference>
<gene>
    <name evidence="2" type="ordered locus">XAC3317</name>
</gene>